<dbReference type="AlphaFoldDB" id="A0A919D5Z0"/>
<gene>
    <name evidence="1" type="ORF">GCM10010339_69270</name>
</gene>
<reference evidence="1" key="1">
    <citation type="journal article" date="2014" name="Int. J. Syst. Evol. Microbiol.">
        <title>Complete genome sequence of Corynebacterium casei LMG S-19264T (=DSM 44701T), isolated from a smear-ripened cheese.</title>
        <authorList>
            <consortium name="US DOE Joint Genome Institute (JGI-PGF)"/>
            <person name="Walter F."/>
            <person name="Albersmeier A."/>
            <person name="Kalinowski J."/>
            <person name="Ruckert C."/>
        </authorList>
    </citation>
    <scope>NUCLEOTIDE SEQUENCE</scope>
    <source>
        <strain evidence="1">JCM 4714</strain>
    </source>
</reference>
<dbReference type="Proteomes" id="UP000655443">
    <property type="component" value="Unassembled WGS sequence"/>
</dbReference>
<dbReference type="EMBL" id="BMVG01000026">
    <property type="protein sequence ID" value="GHE11043.1"/>
    <property type="molecule type" value="Genomic_DNA"/>
</dbReference>
<proteinExistence type="predicted"/>
<organism evidence="1 2">
    <name type="scientific">Streptomyces alanosinicus</name>
    <dbReference type="NCBI Taxonomy" id="68171"/>
    <lineage>
        <taxon>Bacteria</taxon>
        <taxon>Bacillati</taxon>
        <taxon>Actinomycetota</taxon>
        <taxon>Actinomycetes</taxon>
        <taxon>Kitasatosporales</taxon>
        <taxon>Streptomycetaceae</taxon>
        <taxon>Streptomyces</taxon>
    </lineage>
</organism>
<protein>
    <submittedName>
        <fullName evidence="1">Uncharacterized protein</fullName>
    </submittedName>
</protein>
<comment type="caution">
    <text evidence="1">The sequence shown here is derived from an EMBL/GenBank/DDBJ whole genome shotgun (WGS) entry which is preliminary data.</text>
</comment>
<evidence type="ECO:0000313" key="2">
    <source>
        <dbReference type="Proteomes" id="UP000655443"/>
    </source>
</evidence>
<accession>A0A919D5Z0</accession>
<keyword evidence="2" id="KW-1185">Reference proteome</keyword>
<reference evidence="1" key="2">
    <citation type="submission" date="2020-09" db="EMBL/GenBank/DDBJ databases">
        <authorList>
            <person name="Sun Q."/>
            <person name="Ohkuma M."/>
        </authorList>
    </citation>
    <scope>NUCLEOTIDE SEQUENCE</scope>
    <source>
        <strain evidence="1">JCM 4714</strain>
    </source>
</reference>
<evidence type="ECO:0000313" key="1">
    <source>
        <dbReference type="EMBL" id="GHE11043.1"/>
    </source>
</evidence>
<name>A0A919D5Z0_9ACTN</name>
<sequence length="145" mass="16084">MRWTTPRANSSTPDVSRPARVTKVMVVSPVPRTPHRIAPVAVVILSARVARAAYCRRRHHKNCLKAPTTASGGGPALASNPLDQHSCERGRAQWTEAAALKCVYMELISLDPTSKDRRRWAMRWKAPLNAFQIAFEGRLTPTTSN</sequence>